<dbReference type="HOGENOM" id="CLU_417821_0_0_0"/>
<dbReference type="RefSeq" id="WP_013556618.1">
    <property type="nucleotide sequence ID" value="NC_014958.1"/>
</dbReference>
<feature type="chain" id="PRO_5003232437" evidence="2">
    <location>
        <begin position="19"/>
        <end position="690"/>
    </location>
</feature>
<dbReference type="SUPFAM" id="SSF53300">
    <property type="entry name" value="vWA-like"/>
    <property type="match status" value="1"/>
</dbReference>
<proteinExistence type="predicted"/>
<sequence length="690" mass="71231" precursor="true">MTARAALLLTLLLTTAHAQTTCTPPTPAPDRARTVILLDVSGSMMGQGDGRAVIFPAVKAQLTRLIARQTGELHLVTFDAGVRSQVTYTLPQDRARALQALQATAANGRNTWLYRSLEATFARLAPDDAAATTVYVLTDGQNNDPARRYTAERAMRAFERVRGPLDHLYYLALGTVVPKDARDALRAGGHGSATELPLGLAPNLTDGQFPPALLDVPDRLTPTVRLPGTTRAELDPDRAGRDLSVTLAPGGTVRLNVPHPVPVGTTSLLCTRTPEGARRILLRFPEGLSGPPASPAAPLRPLGVTQANARSWTLVPVTPAARTALARGGSTTLRYRLTGVPSARVRLAPLPAGLSGTVRGVNARGDAPRGAEISVHLRNDRLARGAVVTPALLVGNVQVPLPAIRPAGTPAEALPSPEPGAAPPPARLSPWLLLIVAAAAFGAFMNRHRLVIPPPRRPAPAPTPAAPPPPVRTATPHPDGAAAALIAPVPSGFGRPLAFSLLGRALTVHGDHVTHHTPLPDGEHDLGVTLALPALLGLTVVRGASGATLTALPHGVTLTYGSVTLQPGDPLPEGVPLALSGLHEPASTPGLPYHLTRGNEPIPLDAGVARAVPPAASAVDLGEASGIAALSGLTILADGGAYYLSRLPGGVRVSAGGQGLKLGTALVPAGTYVLDGPALPEPLQLTWDAR</sequence>
<dbReference type="eggNOG" id="COG2304">
    <property type="taxonomic scope" value="Bacteria"/>
</dbReference>
<accession>E8U7S4</accession>
<evidence type="ECO:0000256" key="2">
    <source>
        <dbReference type="SAM" id="SignalP"/>
    </source>
</evidence>
<dbReference type="CDD" id="cd00198">
    <property type="entry name" value="vWFA"/>
    <property type="match status" value="1"/>
</dbReference>
<dbReference type="Proteomes" id="UP000008635">
    <property type="component" value="Chromosome"/>
</dbReference>
<dbReference type="Pfam" id="PF13519">
    <property type="entry name" value="VWA_2"/>
    <property type="match status" value="1"/>
</dbReference>
<dbReference type="InterPro" id="IPR036465">
    <property type="entry name" value="vWFA_dom_sf"/>
</dbReference>
<protein>
    <submittedName>
        <fullName evidence="4">von Willebrand factor, type A</fullName>
    </submittedName>
</protein>
<evidence type="ECO:0000313" key="4">
    <source>
        <dbReference type="EMBL" id="ADV67113.1"/>
    </source>
</evidence>
<feature type="compositionally biased region" description="Pro residues" evidence="1">
    <location>
        <begin position="455"/>
        <end position="471"/>
    </location>
</feature>
<dbReference type="InterPro" id="IPR002035">
    <property type="entry name" value="VWF_A"/>
</dbReference>
<feature type="domain" description="VWFA" evidence="3">
    <location>
        <begin position="33"/>
        <end position="174"/>
    </location>
</feature>
<evidence type="ECO:0000256" key="1">
    <source>
        <dbReference type="SAM" id="MobiDB-lite"/>
    </source>
</evidence>
<dbReference type="AlphaFoldDB" id="E8U7S4"/>
<dbReference type="KEGG" id="dmr:Deima_1464"/>
<reference evidence="5" key="2">
    <citation type="submission" date="2011-01" db="EMBL/GenBank/DDBJ databases">
        <title>The complete genome of Deinococcus maricopensis DSM 21211.</title>
        <authorList>
            <consortium name="US DOE Joint Genome Institute (JGI-PGF)"/>
            <person name="Lucas S."/>
            <person name="Copeland A."/>
            <person name="Lapidus A."/>
            <person name="Goodwin L."/>
            <person name="Pitluck S."/>
            <person name="Kyrpides N."/>
            <person name="Mavromatis K."/>
            <person name="Pagani I."/>
            <person name="Ivanova N."/>
            <person name="Ovchinnikova G."/>
            <person name="Zeytun A."/>
            <person name="Detter J.C."/>
            <person name="Han C."/>
            <person name="Land M."/>
            <person name="Hauser L."/>
            <person name="Markowitz V."/>
            <person name="Cheng J.-F."/>
            <person name="Hugenholtz P."/>
            <person name="Woyke T."/>
            <person name="Wu D."/>
            <person name="Pukall R."/>
            <person name="Gehrich-Schroeter G."/>
            <person name="Brambilla E."/>
            <person name="Klenk H.-P."/>
            <person name="Eisen J.A."/>
        </authorList>
    </citation>
    <scope>NUCLEOTIDE SEQUENCE [LARGE SCALE GENOMIC DNA]</scope>
    <source>
        <strain evidence="5">DSM 21211 / LMG 22137 / NRRL B-23946 / LB-34</strain>
    </source>
</reference>
<dbReference type="PROSITE" id="PS50234">
    <property type="entry name" value="VWFA"/>
    <property type="match status" value="1"/>
</dbReference>
<evidence type="ECO:0000259" key="3">
    <source>
        <dbReference type="PROSITE" id="PS50234"/>
    </source>
</evidence>
<dbReference type="STRING" id="709986.Deima_1464"/>
<dbReference type="Gene3D" id="3.40.50.410">
    <property type="entry name" value="von Willebrand factor, type A domain"/>
    <property type="match status" value="1"/>
</dbReference>
<keyword evidence="2" id="KW-0732">Signal</keyword>
<organism evidence="4 5">
    <name type="scientific">Deinococcus maricopensis (strain DSM 21211 / LMG 22137 / NRRL B-23946 / LB-34)</name>
    <dbReference type="NCBI Taxonomy" id="709986"/>
    <lineage>
        <taxon>Bacteria</taxon>
        <taxon>Thermotogati</taxon>
        <taxon>Deinococcota</taxon>
        <taxon>Deinococci</taxon>
        <taxon>Deinococcales</taxon>
        <taxon>Deinococcaceae</taxon>
        <taxon>Deinococcus</taxon>
    </lineage>
</organism>
<feature type="region of interest" description="Disordered" evidence="1">
    <location>
        <begin position="455"/>
        <end position="478"/>
    </location>
</feature>
<evidence type="ECO:0000313" key="5">
    <source>
        <dbReference type="Proteomes" id="UP000008635"/>
    </source>
</evidence>
<name>E8U7S4_DEIML</name>
<dbReference type="EMBL" id="CP002454">
    <property type="protein sequence ID" value="ADV67113.1"/>
    <property type="molecule type" value="Genomic_DNA"/>
</dbReference>
<feature type="signal peptide" evidence="2">
    <location>
        <begin position="1"/>
        <end position="18"/>
    </location>
</feature>
<gene>
    <name evidence="4" type="ordered locus">Deima_1464</name>
</gene>
<keyword evidence="5" id="KW-1185">Reference proteome</keyword>
<reference evidence="4 5" key="1">
    <citation type="journal article" date="2011" name="Stand. Genomic Sci.">
        <title>Complete genome sequence of Deinococcus maricopensis type strain (LB-34).</title>
        <authorList>
            <person name="Pukall R."/>
            <person name="Zeytun A."/>
            <person name="Lucas S."/>
            <person name="Lapidus A."/>
            <person name="Hammon N."/>
            <person name="Deshpande S."/>
            <person name="Nolan M."/>
            <person name="Cheng J.F."/>
            <person name="Pitluck S."/>
            <person name="Liolios K."/>
            <person name="Pagani I."/>
            <person name="Mikhailova N."/>
            <person name="Ivanova N."/>
            <person name="Mavromatis K."/>
            <person name="Pati A."/>
            <person name="Tapia R."/>
            <person name="Han C."/>
            <person name="Goodwin L."/>
            <person name="Chen A."/>
            <person name="Palaniappan K."/>
            <person name="Land M."/>
            <person name="Hauser L."/>
            <person name="Chang Y.J."/>
            <person name="Jeffries C.D."/>
            <person name="Brambilla E.M."/>
            <person name="Rohde M."/>
            <person name="Goker M."/>
            <person name="Detter J.C."/>
            <person name="Woyke T."/>
            <person name="Bristow J."/>
            <person name="Eisen J.A."/>
            <person name="Markowitz V."/>
            <person name="Hugenholtz P."/>
            <person name="Kyrpides N.C."/>
            <person name="Klenk H.P."/>
        </authorList>
    </citation>
    <scope>NUCLEOTIDE SEQUENCE [LARGE SCALE GENOMIC DNA]</scope>
    <source>
        <strain evidence="5">DSM 21211 / LMG 22137 / NRRL B-23946 / LB-34</strain>
    </source>
</reference>